<feature type="domain" description="Amidohydrolase-related" evidence="1">
    <location>
        <begin position="55"/>
        <end position="398"/>
    </location>
</feature>
<dbReference type="Gene3D" id="2.30.40.10">
    <property type="entry name" value="Urease, subunit C, domain 1"/>
    <property type="match status" value="1"/>
</dbReference>
<dbReference type="EMBL" id="JARAVY010000021">
    <property type="protein sequence ID" value="MDX2914573.1"/>
    <property type="molecule type" value="Genomic_DNA"/>
</dbReference>
<protein>
    <submittedName>
        <fullName evidence="2">Amidohydrolase family protein</fullName>
    </submittedName>
</protein>
<dbReference type="SUPFAM" id="SSF51338">
    <property type="entry name" value="Composite domain of metallo-dependent hydrolases"/>
    <property type="match status" value="1"/>
</dbReference>
<dbReference type="InterPro" id="IPR032466">
    <property type="entry name" value="Metal_Hydrolase"/>
</dbReference>
<dbReference type="Gene3D" id="3.20.20.140">
    <property type="entry name" value="Metal-dependent hydrolases"/>
    <property type="match status" value="1"/>
</dbReference>
<gene>
    <name evidence="2" type="ORF">PV517_38615</name>
</gene>
<comment type="caution">
    <text evidence="2">The sequence shown here is derived from an EMBL/GenBank/DDBJ whole genome shotgun (WGS) entry which is preliminary data.</text>
</comment>
<dbReference type="Pfam" id="PF01979">
    <property type="entry name" value="Amidohydro_1"/>
    <property type="match status" value="1"/>
</dbReference>
<dbReference type="PANTHER" id="PTHR43135:SF3">
    <property type="entry name" value="ALPHA-D-RIBOSE 1-METHYLPHOSPHONATE 5-TRIPHOSPHATE DIPHOSPHATASE"/>
    <property type="match status" value="1"/>
</dbReference>
<dbReference type="InterPro" id="IPR051781">
    <property type="entry name" value="Metallo-dep_Hydrolase"/>
</dbReference>
<dbReference type="RefSeq" id="WP_179203286.1">
    <property type="nucleotide sequence ID" value="NZ_JAGJBZ010000001.1"/>
</dbReference>
<keyword evidence="3" id="KW-1185">Reference proteome</keyword>
<organism evidence="2 3">
    <name type="scientific">Streptomyces griseiscabiei</name>
    <dbReference type="NCBI Taxonomy" id="2993540"/>
    <lineage>
        <taxon>Bacteria</taxon>
        <taxon>Bacillati</taxon>
        <taxon>Actinomycetota</taxon>
        <taxon>Actinomycetes</taxon>
        <taxon>Kitasatosporales</taxon>
        <taxon>Streptomycetaceae</taxon>
        <taxon>Streptomyces</taxon>
    </lineage>
</organism>
<evidence type="ECO:0000313" key="2">
    <source>
        <dbReference type="EMBL" id="MDX2914573.1"/>
    </source>
</evidence>
<dbReference type="InterPro" id="IPR006680">
    <property type="entry name" value="Amidohydro-rel"/>
</dbReference>
<proteinExistence type="predicted"/>
<evidence type="ECO:0000259" key="1">
    <source>
        <dbReference type="Pfam" id="PF01979"/>
    </source>
</evidence>
<name>A0ABU4LHT2_9ACTN</name>
<dbReference type="SUPFAM" id="SSF51556">
    <property type="entry name" value="Metallo-dependent hydrolases"/>
    <property type="match status" value="1"/>
</dbReference>
<dbReference type="PANTHER" id="PTHR43135">
    <property type="entry name" value="ALPHA-D-RIBOSE 1-METHYLPHOSPHONATE 5-TRIPHOSPHATE DIPHOSPHATASE"/>
    <property type="match status" value="1"/>
</dbReference>
<dbReference type="InterPro" id="IPR011059">
    <property type="entry name" value="Metal-dep_hydrolase_composite"/>
</dbReference>
<dbReference type="Proteomes" id="UP001271723">
    <property type="component" value="Unassembled WGS sequence"/>
</dbReference>
<reference evidence="2 3" key="1">
    <citation type="journal article" date="2023" name="Microb. Genom.">
        <title>Mesoterricola silvestris gen. nov., sp. nov., Mesoterricola sediminis sp. nov., Geothrix oryzae sp. nov., Geothrix edaphica sp. nov., Geothrix rubra sp. nov., and Geothrix limicola sp. nov., six novel members of Acidobacteriota isolated from soils.</title>
        <authorList>
            <person name="Weisberg A.J."/>
            <person name="Pearce E."/>
            <person name="Kramer C.G."/>
            <person name="Chang J.H."/>
            <person name="Clarke C.R."/>
        </authorList>
    </citation>
    <scope>NUCLEOTIDE SEQUENCE [LARGE SCALE GENOMIC DNA]</scope>
    <source>
        <strain evidence="2 3">NRRL_B-2795</strain>
    </source>
</reference>
<evidence type="ECO:0000313" key="3">
    <source>
        <dbReference type="Proteomes" id="UP001271723"/>
    </source>
</evidence>
<sequence>MSSIVFTNVSIFDGTGSDPVPGEVRVDGQRIAAVRPYGSEVSRDGATVIDGRGGTLMPGLIDAHAHLTFPFGVGRPASSFVPPVAEQTFATANNARLLLESGYTSAFSGGSLNAEVEVALKREIEAGLLPGPRLRACSFERSASGEPGQLLDHDAEAANAAAVGTWVDEMADLGCDNVKLILDGRSAVQPQYWELMNYGDDAAEAASRTAKARGMKMACHALTPAGVKQAVRNGFDAIYHATFADAEAIDMLDENKDRLILAPAIGILLADVYEGGFTDEQVEVRGSKKALEAMVETYAEIRRRGIPVLPGGDYGFPHNPHGTEARDLQHLVDVLGYTPKEVLSAATMHGGRLMGMGDELGLIREGYLADLLLVDGDPLADIKIMQDKSALRVIMQEGRFAKNLGPVAPPVAA</sequence>
<accession>A0ABU4LHT2</accession>